<dbReference type="RefSeq" id="XP_043167134.1">
    <property type="nucleotide sequence ID" value="XM_043311199.1"/>
</dbReference>
<comment type="caution">
    <text evidence="1">The sequence shown here is derived from an EMBL/GenBank/DDBJ whole genome shotgun (WGS) entry which is preliminary data.</text>
</comment>
<protein>
    <submittedName>
        <fullName evidence="1">Uncharacterized protein</fullName>
    </submittedName>
</protein>
<evidence type="ECO:0000313" key="1">
    <source>
        <dbReference type="EMBL" id="CAG5154396.1"/>
    </source>
</evidence>
<keyword evidence="2" id="KW-1185">Reference proteome</keyword>
<evidence type="ECO:0000313" key="2">
    <source>
        <dbReference type="Proteomes" id="UP000676310"/>
    </source>
</evidence>
<dbReference type="GeneID" id="67015164"/>
<dbReference type="EMBL" id="CAJRGZ010000016">
    <property type="protein sequence ID" value="CAG5154396.1"/>
    <property type="molecule type" value="Genomic_DNA"/>
</dbReference>
<organism evidence="1 2">
    <name type="scientific">Alternaria atra</name>
    <dbReference type="NCBI Taxonomy" id="119953"/>
    <lineage>
        <taxon>Eukaryota</taxon>
        <taxon>Fungi</taxon>
        <taxon>Dikarya</taxon>
        <taxon>Ascomycota</taxon>
        <taxon>Pezizomycotina</taxon>
        <taxon>Dothideomycetes</taxon>
        <taxon>Pleosporomycetidae</taxon>
        <taxon>Pleosporales</taxon>
        <taxon>Pleosporineae</taxon>
        <taxon>Pleosporaceae</taxon>
        <taxon>Alternaria</taxon>
        <taxon>Alternaria sect. Ulocladioides</taxon>
    </lineage>
</organism>
<name>A0A8J2HWZ7_9PLEO</name>
<dbReference type="AlphaFoldDB" id="A0A8J2HWZ7"/>
<dbReference type="Proteomes" id="UP000676310">
    <property type="component" value="Unassembled WGS sequence"/>
</dbReference>
<reference evidence="1" key="1">
    <citation type="submission" date="2021-05" db="EMBL/GenBank/DDBJ databases">
        <authorList>
            <person name="Stam R."/>
        </authorList>
    </citation>
    <scope>NUCLEOTIDE SEQUENCE</scope>
    <source>
        <strain evidence="1">CS162</strain>
    </source>
</reference>
<gene>
    <name evidence="1" type="ORF">ALTATR162_LOCUS3591</name>
</gene>
<sequence>MFFQYPSRPHGHLARRLEKTSGLAIHDSDTCAWITFLLLPPLVHRCVLRHLLAGWPQRHPLLAVVA</sequence>
<accession>A0A8J2HWZ7</accession>
<proteinExistence type="predicted"/>